<name>A0ABV6CBK5_9GAMM</name>
<dbReference type="Pfam" id="PF14110">
    <property type="entry name" value="DUF4282"/>
    <property type="match status" value="1"/>
</dbReference>
<dbReference type="EMBL" id="JBHLXE010000100">
    <property type="protein sequence ID" value="MFC0180345.1"/>
    <property type="molecule type" value="Genomic_DNA"/>
</dbReference>
<feature type="transmembrane region" description="Helical" evidence="1">
    <location>
        <begin position="43"/>
        <end position="65"/>
    </location>
</feature>
<evidence type="ECO:0000256" key="1">
    <source>
        <dbReference type="SAM" id="Phobius"/>
    </source>
</evidence>
<protein>
    <submittedName>
        <fullName evidence="2">DUF4282 domain-containing protein</fullName>
    </submittedName>
</protein>
<proteinExistence type="predicted"/>
<evidence type="ECO:0000313" key="3">
    <source>
        <dbReference type="Proteomes" id="UP001589758"/>
    </source>
</evidence>
<comment type="caution">
    <text evidence="2">The sequence shown here is derived from an EMBL/GenBank/DDBJ whole genome shotgun (WGS) entry which is preliminary data.</text>
</comment>
<dbReference type="Proteomes" id="UP001589758">
    <property type="component" value="Unassembled WGS sequence"/>
</dbReference>
<sequence>MKDFLFFNKLITPSVITAIYIIASVLVILGGIFVMFTGEFFKGLLGTLGGLFMVRMYCELIIVMFKNNEHLRKIANKE</sequence>
<accession>A0ABV6CBK5</accession>
<keyword evidence="1" id="KW-0812">Transmembrane</keyword>
<keyword evidence="1" id="KW-1133">Transmembrane helix</keyword>
<dbReference type="InterPro" id="IPR025557">
    <property type="entry name" value="DUF4282"/>
</dbReference>
<keyword evidence="3" id="KW-1185">Reference proteome</keyword>
<keyword evidence="1" id="KW-0472">Membrane</keyword>
<feature type="transmembrane region" description="Helical" evidence="1">
    <location>
        <begin position="12"/>
        <end position="37"/>
    </location>
</feature>
<gene>
    <name evidence="2" type="ORF">ACFFIT_09680</name>
</gene>
<organism evidence="2 3">
    <name type="scientific">Thorsellia kenyensis</name>
    <dbReference type="NCBI Taxonomy" id="1549888"/>
    <lineage>
        <taxon>Bacteria</taxon>
        <taxon>Pseudomonadati</taxon>
        <taxon>Pseudomonadota</taxon>
        <taxon>Gammaproteobacteria</taxon>
        <taxon>Enterobacterales</taxon>
        <taxon>Thorselliaceae</taxon>
        <taxon>Thorsellia</taxon>
    </lineage>
</organism>
<dbReference type="RefSeq" id="WP_385877456.1">
    <property type="nucleotide sequence ID" value="NZ_JBHLXE010000100.1"/>
</dbReference>
<evidence type="ECO:0000313" key="2">
    <source>
        <dbReference type="EMBL" id="MFC0180345.1"/>
    </source>
</evidence>
<reference evidence="2 3" key="1">
    <citation type="submission" date="2024-09" db="EMBL/GenBank/DDBJ databases">
        <authorList>
            <person name="Sun Q."/>
            <person name="Mori K."/>
        </authorList>
    </citation>
    <scope>NUCLEOTIDE SEQUENCE [LARGE SCALE GENOMIC DNA]</scope>
    <source>
        <strain evidence="2 3">CCM 8545</strain>
    </source>
</reference>